<sequence length="121" mass="13820">MSTAKRCGATRPLLRRHLPLRQGQPRPPCQGRCTPRMRGRRYGYQPLFEYAVAPRLDRGLQDVDVLLLCVPFITLVPSQALPPWFSSRVTFKNDGEDEDKEDEVKKRVSSPTLKLPVEMVS</sequence>
<dbReference type="EMBL" id="RWGY01000045">
    <property type="protein sequence ID" value="TVU07345.1"/>
    <property type="molecule type" value="Genomic_DNA"/>
</dbReference>
<comment type="caution">
    <text evidence="1">The sequence shown here is derived from an EMBL/GenBank/DDBJ whole genome shotgun (WGS) entry which is preliminary data.</text>
</comment>
<reference evidence="1 2" key="1">
    <citation type="journal article" date="2019" name="Sci. Rep.">
        <title>A high-quality genome of Eragrostis curvula grass provides insights into Poaceae evolution and supports new strategies to enhance forage quality.</title>
        <authorList>
            <person name="Carballo J."/>
            <person name="Santos B.A.C.M."/>
            <person name="Zappacosta D."/>
            <person name="Garbus I."/>
            <person name="Selva J.P."/>
            <person name="Gallo C.A."/>
            <person name="Diaz A."/>
            <person name="Albertini E."/>
            <person name="Caccamo M."/>
            <person name="Echenique V."/>
        </authorList>
    </citation>
    <scope>NUCLEOTIDE SEQUENCE [LARGE SCALE GENOMIC DNA]</scope>
    <source>
        <strain evidence="2">cv. Victoria</strain>
        <tissue evidence="1">Leaf</tissue>
    </source>
</reference>
<name>A0A5J9T7K3_9POAL</name>
<dbReference type="Gramene" id="TVU07345">
    <property type="protein sequence ID" value="TVU07345"/>
    <property type="gene ID" value="EJB05_47395"/>
</dbReference>
<evidence type="ECO:0000313" key="2">
    <source>
        <dbReference type="Proteomes" id="UP000324897"/>
    </source>
</evidence>
<keyword evidence="2" id="KW-1185">Reference proteome</keyword>
<dbReference type="Proteomes" id="UP000324897">
    <property type="component" value="Unassembled WGS sequence"/>
</dbReference>
<accession>A0A5J9T7K3</accession>
<dbReference type="AlphaFoldDB" id="A0A5J9T7K3"/>
<organism evidence="1 2">
    <name type="scientific">Eragrostis curvula</name>
    <name type="common">weeping love grass</name>
    <dbReference type="NCBI Taxonomy" id="38414"/>
    <lineage>
        <taxon>Eukaryota</taxon>
        <taxon>Viridiplantae</taxon>
        <taxon>Streptophyta</taxon>
        <taxon>Embryophyta</taxon>
        <taxon>Tracheophyta</taxon>
        <taxon>Spermatophyta</taxon>
        <taxon>Magnoliopsida</taxon>
        <taxon>Liliopsida</taxon>
        <taxon>Poales</taxon>
        <taxon>Poaceae</taxon>
        <taxon>PACMAD clade</taxon>
        <taxon>Chloridoideae</taxon>
        <taxon>Eragrostideae</taxon>
        <taxon>Eragrostidinae</taxon>
        <taxon>Eragrostis</taxon>
    </lineage>
</organism>
<gene>
    <name evidence="1" type="ORF">EJB05_47395</name>
</gene>
<proteinExistence type="predicted"/>
<protein>
    <submittedName>
        <fullName evidence="1">Uncharacterized protein</fullName>
    </submittedName>
</protein>
<evidence type="ECO:0000313" key="1">
    <source>
        <dbReference type="EMBL" id="TVU07345.1"/>
    </source>
</evidence>